<dbReference type="SUPFAM" id="SSF54189">
    <property type="entry name" value="Ribosomal proteins S24e, L23 and L15e"/>
    <property type="match status" value="1"/>
</dbReference>
<evidence type="ECO:0000256" key="6">
    <source>
        <dbReference type="SAM" id="MobiDB-lite"/>
    </source>
</evidence>
<evidence type="ECO:0000256" key="1">
    <source>
        <dbReference type="ARBA" id="ARBA00006700"/>
    </source>
</evidence>
<accession>A0A381TJX8</accession>
<comment type="similarity">
    <text evidence="1">Belongs to the universal ribosomal protein uL23 family.</text>
</comment>
<proteinExistence type="inferred from homology"/>
<dbReference type="Pfam" id="PF00276">
    <property type="entry name" value="Ribosomal_L23"/>
    <property type="match status" value="1"/>
</dbReference>
<evidence type="ECO:0000313" key="7">
    <source>
        <dbReference type="EMBL" id="SVA15077.1"/>
    </source>
</evidence>
<dbReference type="GO" id="GO:0005840">
    <property type="term" value="C:ribosome"/>
    <property type="evidence" value="ECO:0007669"/>
    <property type="project" value="UniProtKB-KW"/>
</dbReference>
<dbReference type="NCBIfam" id="NF004363">
    <property type="entry name" value="PRK05738.2-4"/>
    <property type="match status" value="1"/>
</dbReference>
<feature type="region of interest" description="Disordered" evidence="6">
    <location>
        <begin position="59"/>
        <end position="78"/>
    </location>
</feature>
<dbReference type="InterPro" id="IPR013025">
    <property type="entry name" value="Ribosomal_uL23-like"/>
</dbReference>
<evidence type="ECO:0000256" key="5">
    <source>
        <dbReference type="ARBA" id="ARBA00023274"/>
    </source>
</evidence>
<dbReference type="EMBL" id="UINC01004540">
    <property type="protein sequence ID" value="SVA15077.1"/>
    <property type="molecule type" value="Genomic_DNA"/>
</dbReference>
<keyword evidence="3" id="KW-0694">RNA-binding</keyword>
<name>A0A381TJX8_9ZZZZ</name>
<dbReference type="AlphaFoldDB" id="A0A381TJX8"/>
<dbReference type="GO" id="GO:1990904">
    <property type="term" value="C:ribonucleoprotein complex"/>
    <property type="evidence" value="ECO:0007669"/>
    <property type="project" value="UniProtKB-KW"/>
</dbReference>
<dbReference type="InterPro" id="IPR012678">
    <property type="entry name" value="Ribosomal_uL23/eL15/eS24_sf"/>
</dbReference>
<evidence type="ECO:0008006" key="8">
    <source>
        <dbReference type="Google" id="ProtNLM"/>
    </source>
</evidence>
<protein>
    <recommendedName>
        <fullName evidence="8">50S ribosomal protein L23</fullName>
    </recommendedName>
</protein>
<dbReference type="GO" id="GO:0006412">
    <property type="term" value="P:translation"/>
    <property type="evidence" value="ECO:0007669"/>
    <property type="project" value="InterPro"/>
</dbReference>
<dbReference type="GO" id="GO:0019843">
    <property type="term" value="F:rRNA binding"/>
    <property type="evidence" value="ECO:0007669"/>
    <property type="project" value="UniProtKB-KW"/>
</dbReference>
<dbReference type="Gene3D" id="3.30.70.330">
    <property type="match status" value="1"/>
</dbReference>
<dbReference type="PROSITE" id="PS00050">
    <property type="entry name" value="RIBOSOMAL_L23"/>
    <property type="match status" value="1"/>
</dbReference>
<evidence type="ECO:0000256" key="4">
    <source>
        <dbReference type="ARBA" id="ARBA00022980"/>
    </source>
</evidence>
<evidence type="ECO:0000256" key="3">
    <source>
        <dbReference type="ARBA" id="ARBA00022884"/>
    </source>
</evidence>
<keyword evidence="2" id="KW-0699">rRNA-binding</keyword>
<dbReference type="GO" id="GO:0003735">
    <property type="term" value="F:structural constituent of ribosome"/>
    <property type="evidence" value="ECO:0007669"/>
    <property type="project" value="InterPro"/>
</dbReference>
<dbReference type="HAMAP" id="MF_01369_B">
    <property type="entry name" value="Ribosomal_uL23_B"/>
    <property type="match status" value="1"/>
</dbReference>
<dbReference type="InterPro" id="IPR012677">
    <property type="entry name" value="Nucleotide-bd_a/b_plait_sf"/>
</dbReference>
<keyword evidence="5" id="KW-0687">Ribonucleoprotein</keyword>
<dbReference type="PANTHER" id="PTHR11620">
    <property type="entry name" value="60S RIBOSOMAL PROTEIN L23A"/>
    <property type="match status" value="1"/>
</dbReference>
<evidence type="ECO:0000256" key="2">
    <source>
        <dbReference type="ARBA" id="ARBA00022730"/>
    </source>
</evidence>
<sequence length="105" mass="11678">MYSKIIIKPVLTEKMAILEERENKFAFLVSTGANKTEIKKAVESKFDVKVVKVATMNQSGKHKQMTVRSGGRTIRTTGKRSDYKKAVITLESGSTIDLLRGETAN</sequence>
<dbReference type="InterPro" id="IPR001014">
    <property type="entry name" value="Ribosomal_uL23_CS"/>
</dbReference>
<organism evidence="7">
    <name type="scientific">marine metagenome</name>
    <dbReference type="NCBI Taxonomy" id="408172"/>
    <lineage>
        <taxon>unclassified sequences</taxon>
        <taxon>metagenomes</taxon>
        <taxon>ecological metagenomes</taxon>
    </lineage>
</organism>
<keyword evidence="4" id="KW-0689">Ribosomal protein</keyword>
<gene>
    <name evidence="7" type="ORF">METZ01_LOCUS67931</name>
</gene>
<reference evidence="7" key="1">
    <citation type="submission" date="2018-05" db="EMBL/GenBank/DDBJ databases">
        <authorList>
            <person name="Lanie J.A."/>
            <person name="Ng W.-L."/>
            <person name="Kazmierczak K.M."/>
            <person name="Andrzejewski T.M."/>
            <person name="Davidsen T.M."/>
            <person name="Wayne K.J."/>
            <person name="Tettelin H."/>
            <person name="Glass J.I."/>
            <person name="Rusch D."/>
            <person name="Podicherti R."/>
            <person name="Tsui H.-C.T."/>
            <person name="Winkler M.E."/>
        </authorList>
    </citation>
    <scope>NUCLEOTIDE SEQUENCE</scope>
</reference>